<dbReference type="EMBL" id="JBJQND010000008">
    <property type="protein sequence ID" value="KAL3867997.1"/>
    <property type="molecule type" value="Genomic_DNA"/>
</dbReference>
<name>A0ABD3W5G5_SINWO</name>
<comment type="subcellular location">
    <subcellularLocation>
        <location evidence="1">Secreted</location>
    </subcellularLocation>
</comment>
<dbReference type="InterPro" id="IPR000734">
    <property type="entry name" value="TAG_lipase"/>
</dbReference>
<dbReference type="Pfam" id="PF00151">
    <property type="entry name" value="Lipase"/>
    <property type="match status" value="1"/>
</dbReference>
<dbReference type="InterPro" id="IPR029058">
    <property type="entry name" value="AB_hydrolase_fold"/>
</dbReference>
<accession>A0ABD3W5G5</accession>
<evidence type="ECO:0000313" key="7">
    <source>
        <dbReference type="EMBL" id="KAL3867997.1"/>
    </source>
</evidence>
<evidence type="ECO:0000259" key="6">
    <source>
        <dbReference type="PROSITE" id="PS50095"/>
    </source>
</evidence>
<evidence type="ECO:0000256" key="5">
    <source>
        <dbReference type="RuleBase" id="RU004262"/>
    </source>
</evidence>
<evidence type="ECO:0000256" key="2">
    <source>
        <dbReference type="ARBA" id="ARBA00010701"/>
    </source>
</evidence>
<dbReference type="PRINTS" id="PR00821">
    <property type="entry name" value="TAGLIPASE"/>
</dbReference>
<proteinExistence type="inferred from homology"/>
<dbReference type="InterPro" id="IPR001024">
    <property type="entry name" value="PLAT/LH2_dom"/>
</dbReference>
<dbReference type="InterPro" id="IPR033906">
    <property type="entry name" value="Lipase_N"/>
</dbReference>
<dbReference type="PROSITE" id="PS50095">
    <property type="entry name" value="PLAT"/>
    <property type="match status" value="1"/>
</dbReference>
<sequence length="387" mass="42786">MFRLFTRQNEGDTLFQTLLVEDAMSITNSNFDHAKPTKMVVHGFRSSGLESWMMRMKNELLKAGDFNVILIDWANGANVSYNQATVNTRVVGAVIAKLITVLKEQAGANPEDFHIIGHSLGAHISGYAGERLPNLGRITGLDPAALNFENKNKMVRLDPTDAIFVDVIHTDGRSILLLGLGMFEAVGHADYYPNGGLVQPGCMTLNIFGNNPVCRHLRAYEYFIESINSECPFQGYRCKSYKDFKQGLCLPCSDEKCGYMGFHADKAKPHTEETKVTYFLDTGGSKPFCRYHYQITVSLANVADSRTENGKLLVNLMGSNGNLGDTSVTSGDIDIEPGKTYVYIVTSPHDLGILNTVTVSWLRSKKETPSNIFIEELKIVNGVSSEM</sequence>
<dbReference type="SUPFAM" id="SSF53474">
    <property type="entry name" value="alpha/beta-Hydrolases"/>
    <property type="match status" value="1"/>
</dbReference>
<dbReference type="CDD" id="cd00707">
    <property type="entry name" value="Pancreat_lipase_like"/>
    <property type="match status" value="1"/>
</dbReference>
<protein>
    <recommendedName>
        <fullName evidence="6">PLAT domain-containing protein</fullName>
    </recommendedName>
</protein>
<comment type="caution">
    <text evidence="4">Lacks conserved residue(s) required for the propagation of feature annotation.</text>
</comment>
<dbReference type="InterPro" id="IPR036392">
    <property type="entry name" value="PLAT/LH2_dom_sf"/>
</dbReference>
<evidence type="ECO:0000313" key="8">
    <source>
        <dbReference type="Proteomes" id="UP001634394"/>
    </source>
</evidence>
<evidence type="ECO:0000256" key="4">
    <source>
        <dbReference type="PROSITE-ProRule" id="PRU00152"/>
    </source>
</evidence>
<keyword evidence="3" id="KW-0964">Secreted</keyword>
<dbReference type="GO" id="GO:0005576">
    <property type="term" value="C:extracellular region"/>
    <property type="evidence" value="ECO:0007669"/>
    <property type="project" value="UniProtKB-SubCell"/>
</dbReference>
<dbReference type="AlphaFoldDB" id="A0ABD3W5G5"/>
<evidence type="ECO:0000256" key="1">
    <source>
        <dbReference type="ARBA" id="ARBA00004613"/>
    </source>
</evidence>
<organism evidence="7 8">
    <name type="scientific">Sinanodonta woodiana</name>
    <name type="common">Chinese pond mussel</name>
    <name type="synonym">Anodonta woodiana</name>
    <dbReference type="NCBI Taxonomy" id="1069815"/>
    <lineage>
        <taxon>Eukaryota</taxon>
        <taxon>Metazoa</taxon>
        <taxon>Spiralia</taxon>
        <taxon>Lophotrochozoa</taxon>
        <taxon>Mollusca</taxon>
        <taxon>Bivalvia</taxon>
        <taxon>Autobranchia</taxon>
        <taxon>Heteroconchia</taxon>
        <taxon>Palaeoheterodonta</taxon>
        <taxon>Unionida</taxon>
        <taxon>Unionoidea</taxon>
        <taxon>Unionidae</taxon>
        <taxon>Unioninae</taxon>
        <taxon>Sinanodonta</taxon>
    </lineage>
</organism>
<dbReference type="PANTHER" id="PTHR11610">
    <property type="entry name" value="LIPASE"/>
    <property type="match status" value="1"/>
</dbReference>
<dbReference type="InterPro" id="IPR013818">
    <property type="entry name" value="Lipase"/>
</dbReference>
<reference evidence="7 8" key="1">
    <citation type="submission" date="2024-11" db="EMBL/GenBank/DDBJ databases">
        <title>Chromosome-level genome assembly of the freshwater bivalve Anodonta woodiana.</title>
        <authorList>
            <person name="Chen X."/>
        </authorList>
    </citation>
    <scope>NUCLEOTIDE SEQUENCE [LARGE SCALE GENOMIC DNA]</scope>
    <source>
        <strain evidence="7">MN2024</strain>
        <tissue evidence="7">Gills</tissue>
    </source>
</reference>
<keyword evidence="8" id="KW-1185">Reference proteome</keyword>
<dbReference type="Gene3D" id="3.40.50.1820">
    <property type="entry name" value="alpha/beta hydrolase"/>
    <property type="match status" value="1"/>
</dbReference>
<dbReference type="Proteomes" id="UP001634394">
    <property type="component" value="Unassembled WGS sequence"/>
</dbReference>
<comment type="caution">
    <text evidence="7">The sequence shown here is derived from an EMBL/GenBank/DDBJ whole genome shotgun (WGS) entry which is preliminary data.</text>
</comment>
<feature type="domain" description="PLAT" evidence="6">
    <location>
        <begin position="291"/>
        <end position="387"/>
    </location>
</feature>
<dbReference type="SUPFAM" id="SSF49723">
    <property type="entry name" value="Lipase/lipooxygenase domain (PLAT/LH2 domain)"/>
    <property type="match status" value="1"/>
</dbReference>
<dbReference type="PANTHER" id="PTHR11610:SF173">
    <property type="entry name" value="LIPASE DOMAIN-CONTAINING PROTEIN-RELATED"/>
    <property type="match status" value="1"/>
</dbReference>
<comment type="similarity">
    <text evidence="2 5">Belongs to the AB hydrolase superfamily. Lipase family.</text>
</comment>
<evidence type="ECO:0000256" key="3">
    <source>
        <dbReference type="ARBA" id="ARBA00022525"/>
    </source>
</evidence>
<dbReference type="Gene3D" id="2.60.60.20">
    <property type="entry name" value="PLAT/LH2 domain"/>
    <property type="match status" value="1"/>
</dbReference>
<gene>
    <name evidence="7" type="ORF">ACJMK2_040837</name>
</gene>
<dbReference type="FunFam" id="3.40.50.1820:FF:000033">
    <property type="entry name" value="Pancreatic triacylglycerol lipase"/>
    <property type="match status" value="1"/>
</dbReference>